<keyword evidence="2" id="KW-1185">Reference proteome</keyword>
<sequence length="141" mass="16453">MRDVRLHHWPPFSRKREIQDVVHGPISLFHPLDCVVDTREFQRLRELKQLGVTYLVYPCSTHSRFVHCLGLPQTFTLKDSSGQWLPRGRPVEKAFLYDIVSNDNDSFDVDKFDYLIRDSQSANFAIPLDKVRIFGHHSISS</sequence>
<evidence type="ECO:0000313" key="2">
    <source>
        <dbReference type="Proteomes" id="UP000271162"/>
    </source>
</evidence>
<reference evidence="3" key="1">
    <citation type="submission" date="2017-02" db="UniProtKB">
        <authorList>
            <consortium name="WormBaseParasite"/>
        </authorList>
    </citation>
    <scope>IDENTIFICATION</scope>
</reference>
<accession>A0A0N4XVG9</accession>
<dbReference type="AlphaFoldDB" id="A0A0N4XVG9"/>
<dbReference type="Gene3D" id="1.10.3210.10">
    <property type="entry name" value="Hypothetical protein af1432"/>
    <property type="match status" value="2"/>
</dbReference>
<dbReference type="PANTHER" id="PTHR11373">
    <property type="entry name" value="DEOXYNUCLEOSIDE TRIPHOSPHATE TRIPHOSPHOHYDROLASE"/>
    <property type="match status" value="1"/>
</dbReference>
<evidence type="ECO:0000313" key="1">
    <source>
        <dbReference type="EMBL" id="VDL70385.1"/>
    </source>
</evidence>
<name>A0A0N4XVG9_NIPBR</name>
<dbReference type="WBParaSite" id="NBR_0000679501-mRNA-1">
    <property type="protein sequence ID" value="NBR_0000679501-mRNA-1"/>
    <property type="gene ID" value="NBR_0000679501"/>
</dbReference>
<dbReference type="PANTHER" id="PTHR11373:SF4">
    <property type="entry name" value="DEOXYNUCLEOSIDE TRIPHOSPHATE TRIPHOSPHOHYDROLASE SAMHD1"/>
    <property type="match status" value="1"/>
</dbReference>
<evidence type="ECO:0000313" key="3">
    <source>
        <dbReference type="WBParaSite" id="NBR_0000679501-mRNA-1"/>
    </source>
</evidence>
<organism evidence="3">
    <name type="scientific">Nippostrongylus brasiliensis</name>
    <name type="common">Rat hookworm</name>
    <dbReference type="NCBI Taxonomy" id="27835"/>
    <lineage>
        <taxon>Eukaryota</taxon>
        <taxon>Metazoa</taxon>
        <taxon>Ecdysozoa</taxon>
        <taxon>Nematoda</taxon>
        <taxon>Chromadorea</taxon>
        <taxon>Rhabditida</taxon>
        <taxon>Rhabditina</taxon>
        <taxon>Rhabditomorpha</taxon>
        <taxon>Strongyloidea</taxon>
        <taxon>Heligmosomidae</taxon>
        <taxon>Nippostrongylus</taxon>
    </lineage>
</organism>
<proteinExistence type="predicted"/>
<dbReference type="SUPFAM" id="SSF109604">
    <property type="entry name" value="HD-domain/PDEase-like"/>
    <property type="match status" value="1"/>
</dbReference>
<dbReference type="STRING" id="27835.A0A0N4XVG9"/>
<dbReference type="GO" id="GO:0008832">
    <property type="term" value="F:dGTPase activity"/>
    <property type="evidence" value="ECO:0007669"/>
    <property type="project" value="TreeGrafter"/>
</dbReference>
<dbReference type="GO" id="GO:0005634">
    <property type="term" value="C:nucleus"/>
    <property type="evidence" value="ECO:0007669"/>
    <property type="project" value="TreeGrafter"/>
</dbReference>
<dbReference type="EMBL" id="UYSL01019831">
    <property type="protein sequence ID" value="VDL70385.1"/>
    <property type="molecule type" value="Genomic_DNA"/>
</dbReference>
<dbReference type="GO" id="GO:0006203">
    <property type="term" value="P:dGTP catabolic process"/>
    <property type="evidence" value="ECO:0007669"/>
    <property type="project" value="TreeGrafter"/>
</dbReference>
<dbReference type="InterPro" id="IPR050135">
    <property type="entry name" value="dGTPase-like"/>
</dbReference>
<reference evidence="1 2" key="2">
    <citation type="submission" date="2018-11" db="EMBL/GenBank/DDBJ databases">
        <authorList>
            <consortium name="Pathogen Informatics"/>
        </authorList>
    </citation>
    <scope>NUCLEOTIDE SEQUENCE [LARGE SCALE GENOMIC DNA]</scope>
</reference>
<dbReference type="Proteomes" id="UP000271162">
    <property type="component" value="Unassembled WGS sequence"/>
</dbReference>
<gene>
    <name evidence="1" type="ORF">NBR_LOCUS6796</name>
</gene>
<protein>
    <submittedName>
        <fullName evidence="3">Exostosin domain-containing protein</fullName>
    </submittedName>
</protein>